<comment type="caution">
    <text evidence="4">The sequence shown here is derived from an EMBL/GenBank/DDBJ whole genome shotgun (WGS) entry which is preliminary data.</text>
</comment>
<dbReference type="PANTHER" id="PTHR30545">
    <property type="entry name" value="SUGAR FERMENTATION STIMULATION PROTEIN A"/>
    <property type="match status" value="1"/>
</dbReference>
<evidence type="ECO:0000259" key="2">
    <source>
        <dbReference type="Pfam" id="PF03749"/>
    </source>
</evidence>
<keyword evidence="5" id="KW-1185">Reference proteome</keyword>
<comment type="similarity">
    <text evidence="1">Belongs to the SfsA family.</text>
</comment>
<dbReference type="InterPro" id="IPR040452">
    <property type="entry name" value="SfsA_C"/>
</dbReference>
<dbReference type="InterPro" id="IPR005224">
    <property type="entry name" value="SfsA"/>
</dbReference>
<dbReference type="Pfam" id="PF17746">
    <property type="entry name" value="SfsA_N"/>
    <property type="match status" value="1"/>
</dbReference>
<dbReference type="Proteomes" id="UP001595776">
    <property type="component" value="Unassembled WGS sequence"/>
</dbReference>
<evidence type="ECO:0000313" key="5">
    <source>
        <dbReference type="Proteomes" id="UP001595776"/>
    </source>
</evidence>
<evidence type="ECO:0000259" key="3">
    <source>
        <dbReference type="Pfam" id="PF17746"/>
    </source>
</evidence>
<dbReference type="CDD" id="cd22359">
    <property type="entry name" value="SfsA-like_bacterial"/>
    <property type="match status" value="1"/>
</dbReference>
<dbReference type="Gene3D" id="3.40.1350.60">
    <property type="match status" value="1"/>
</dbReference>
<organism evidence="4 5">
    <name type="scientific">Kordiimonas lipolytica</name>
    <dbReference type="NCBI Taxonomy" id="1662421"/>
    <lineage>
        <taxon>Bacteria</taxon>
        <taxon>Pseudomonadati</taxon>
        <taxon>Pseudomonadota</taxon>
        <taxon>Alphaproteobacteria</taxon>
        <taxon>Kordiimonadales</taxon>
        <taxon>Kordiimonadaceae</taxon>
        <taxon>Kordiimonas</taxon>
    </lineage>
</organism>
<dbReference type="InterPro" id="IPR041465">
    <property type="entry name" value="SfsA_N"/>
</dbReference>
<dbReference type="Gene3D" id="2.40.50.580">
    <property type="match status" value="1"/>
</dbReference>
<dbReference type="Pfam" id="PF03749">
    <property type="entry name" value="SfsA"/>
    <property type="match status" value="1"/>
</dbReference>
<accession>A0ABV8U8C9</accession>
<feature type="domain" description="SfsA N-terminal OB" evidence="3">
    <location>
        <begin position="13"/>
        <end position="79"/>
    </location>
</feature>
<dbReference type="EMBL" id="JBHSCR010000002">
    <property type="protein sequence ID" value="MFC4347043.1"/>
    <property type="molecule type" value="Genomic_DNA"/>
</dbReference>
<dbReference type="PANTHER" id="PTHR30545:SF2">
    <property type="entry name" value="SUGAR FERMENTATION STIMULATION PROTEIN A"/>
    <property type="match status" value="1"/>
</dbReference>
<evidence type="ECO:0000313" key="4">
    <source>
        <dbReference type="EMBL" id="MFC4347043.1"/>
    </source>
</evidence>
<gene>
    <name evidence="1 4" type="primary">sfsA</name>
    <name evidence="4" type="ORF">ACFO5Q_04230</name>
</gene>
<evidence type="ECO:0000256" key="1">
    <source>
        <dbReference type="HAMAP-Rule" id="MF_00095"/>
    </source>
</evidence>
<dbReference type="HAMAP" id="MF_00095">
    <property type="entry name" value="SfsA"/>
    <property type="match status" value="1"/>
</dbReference>
<feature type="domain" description="Sugar fermentation stimulation protein C-terminal" evidence="2">
    <location>
        <begin position="83"/>
        <end position="224"/>
    </location>
</feature>
<dbReference type="NCBIfam" id="TIGR00230">
    <property type="entry name" value="sfsA"/>
    <property type="match status" value="1"/>
</dbReference>
<reference evidence="5" key="1">
    <citation type="journal article" date="2019" name="Int. J. Syst. Evol. Microbiol.">
        <title>The Global Catalogue of Microorganisms (GCM) 10K type strain sequencing project: providing services to taxonomists for standard genome sequencing and annotation.</title>
        <authorList>
            <consortium name="The Broad Institute Genomics Platform"/>
            <consortium name="The Broad Institute Genome Sequencing Center for Infectious Disease"/>
            <person name="Wu L."/>
            <person name="Ma J."/>
        </authorList>
    </citation>
    <scope>NUCLEOTIDE SEQUENCE [LARGE SCALE GENOMIC DNA]</scope>
    <source>
        <strain evidence="5">CGMCC 1.15304</strain>
    </source>
</reference>
<name>A0ABV8U8C9_9PROT</name>
<protein>
    <recommendedName>
        <fullName evidence="1">Sugar fermentation stimulation protein homolog</fullName>
    </recommendedName>
</protein>
<dbReference type="RefSeq" id="WP_068147390.1">
    <property type="nucleotide sequence ID" value="NZ_JBHSCR010000002.1"/>
</dbReference>
<sequence length="236" mass="25913">MIFENALTEGRLIKRYKRFLADVELPDGSVVVAHCANSGSMLGCKEPGSRVYLSPNTNPKAKLDWRWEMVEVDGHLVGINTSHPNKLAEEAILGGVIPELAGYGSLRREVKYGQNSRIDILLEAPEEASKSAQCFVEVKNVTLKVGDDAQFPDAVTARGTKHLRELMDMVTEGHRAVMLYLVQRGDCLSFAPAADIDPTYAAALREAKEAGVETLCYVCDLSTEGIRVDRPMPMGF</sequence>
<proteinExistence type="inferred from homology"/>